<sequence length="1280" mass="145545">MNAATRWLSVLVWLWSLSAATVADEEKVCGSIVVRNTGDRLSQLHNCTVIRGHVQIVLLDATKPSDFDIISFPQLREITQYLVVYRVAGLTSLGKLFPNLMLIRGLHSPQSTFPGLSLMIHDNGDLREIGLYSLTNITRGSIIISRNARLCYANTIDWGQITNGVSNDANIINDNEAANKCQGCSNSGCPEDRCWSQEHGRCQLGRLKGCHPLCAGGCHVPNSAKHCFACTAYLYKGECIKECPHGLYGHLGECLTGEKCCRIPVTREESTPDDLNLNYIPFDRVCREECPYGFEVTPDKKNCTLCTKTKNGNCQRNCNSFKISDEVLRRNDEYRLHTNCTTIKSLEIEVKFGTSEDVERRLEEYIGKVEVILDQLKIIRSYSLTSLNFLRNLHEIRGENTANKIALVVRGNKNLQKLWTTKENETRAVKILNGTVSFHYNPKLCMSEIYKFGNLSSLPAFSDIEVSNISNGDQFACIVYNLLVETVKIETQSIVIRMQKPVEVDNLERFLVYFIEAAKWNETIETTECEGSSWKIDDISSKRVLNETEIYHVITNLEPNTEYIYYVKTYTIASTTSMSDIFRNKTLPSKPSTPQYFTAQPVSSSEVELTWKPPSHPHGKLVKYVIKGFHLKDDQAILDQRSYCKNITFRGDRESYNSSPSIISKLQSYADQKCEKQCEQQKNTDIDMCNDFEHGIDFDLIPIQSRKLMFETCSNFLNTFINSKCMAMQHSDETYFQNNMNENCTEMWSVSNVLHNITEIDGSMSHLFYQLNENETSKTLTRLKHFSRYVLSILVCREVVEQELLNSSKHVDSCSQETLILVRTSKNKEADVIDSDRIRVYVNNHTVNISWEVPTLINSLIHSFKLDYKRVDVVNYVSVCITMKEYESAGRSYVIKNMVPGKYHYKLQAVSLAGEGPFTSLKVFEVTNMDSLENLHLVLMILVCGCILIILMGVIIRTYFSRKLLQRNNIYSLANNPGYIGILVEDEWELNREDVVIQKIIGRGTFGTVHEGILMSQNIPCAVKSVSKTNFLRYHAEFLNEAAIMKKFSEAYHIVKLLGVVTKSHPPLLVMELMGRGDLKSVLVKCKETDNPPPPNMLTIIRMAAQVADGMAFLEYNRFIHRDLAARNCMVANDMTVKIGDFGMSRQIYNGDYYRKGNKGEMPIRWMAPESLGEGIFTSQSDVWSYGVVIWEIVTLGAQPYSGKTNNEVMAYVLDGHLLNLPRFCPDVLAAIVKLCWSWMASQRPKFLKIVKTLDIYLDDNFRSVSFYHNHLANDEAPAD</sequence>
<dbReference type="GO" id="GO:0046872">
    <property type="term" value="F:metal ion binding"/>
    <property type="evidence" value="ECO:0007669"/>
    <property type="project" value="UniProtKB-KW"/>
</dbReference>
<dbReference type="InterPro" id="IPR013783">
    <property type="entry name" value="Ig-like_fold"/>
</dbReference>
<dbReference type="GO" id="GO:0005009">
    <property type="term" value="F:insulin receptor activity"/>
    <property type="evidence" value="ECO:0007669"/>
    <property type="project" value="TreeGrafter"/>
</dbReference>
<dbReference type="InterPro" id="IPR008266">
    <property type="entry name" value="Tyr_kinase_AS"/>
</dbReference>
<keyword evidence="4" id="KW-0808">Transferase</keyword>
<keyword evidence="12 20" id="KW-0067">ATP-binding</keyword>
<dbReference type="InterPro" id="IPR003961">
    <property type="entry name" value="FN3_dom"/>
</dbReference>
<dbReference type="CDD" id="cd00063">
    <property type="entry name" value="FN3"/>
    <property type="match status" value="2"/>
</dbReference>
<dbReference type="InterPro" id="IPR006212">
    <property type="entry name" value="Furin_repeat"/>
</dbReference>
<keyword evidence="5" id="KW-0165">Cleavage on pair of basic residues</keyword>
<evidence type="ECO:0000256" key="16">
    <source>
        <dbReference type="ARBA" id="ARBA00023170"/>
    </source>
</evidence>
<reference evidence="26" key="1">
    <citation type="submission" date="2025-08" db="UniProtKB">
        <authorList>
            <consortium name="RefSeq"/>
        </authorList>
    </citation>
    <scope>IDENTIFICATION</scope>
    <source>
        <tissue evidence="26">Whole body</tissue>
    </source>
</reference>
<dbReference type="Pfam" id="PF01030">
    <property type="entry name" value="Recep_L_domain"/>
    <property type="match status" value="2"/>
</dbReference>
<dbReference type="SMART" id="SM00060">
    <property type="entry name" value="FN3"/>
    <property type="match status" value="3"/>
</dbReference>
<evidence type="ECO:0000259" key="24">
    <source>
        <dbReference type="PROSITE" id="PS50853"/>
    </source>
</evidence>
<dbReference type="PROSITE" id="PS50011">
    <property type="entry name" value="PROTEIN_KINASE_DOM"/>
    <property type="match status" value="1"/>
</dbReference>
<dbReference type="InterPro" id="IPR020635">
    <property type="entry name" value="Tyr_kinase_cat_dom"/>
</dbReference>
<dbReference type="PANTHER" id="PTHR24416:SF525">
    <property type="entry name" value="INSULIN-LIKE RECEPTOR"/>
    <property type="match status" value="1"/>
</dbReference>
<dbReference type="PROSITE" id="PS50853">
    <property type="entry name" value="FN3"/>
    <property type="match status" value="1"/>
</dbReference>
<dbReference type="InterPro" id="IPR036116">
    <property type="entry name" value="FN3_sf"/>
</dbReference>
<dbReference type="Gene3D" id="2.10.220.10">
    <property type="entry name" value="Hormone Receptor, Insulin-like Growth Factor Receptor 1, Chain A, domain 2"/>
    <property type="match status" value="1"/>
</dbReference>
<feature type="binding site" evidence="20">
    <location>
        <position position="1024"/>
    </location>
    <ligand>
        <name>ATP</name>
        <dbReference type="ChEBI" id="CHEBI:30616"/>
    </ligand>
</feature>
<evidence type="ECO:0000256" key="15">
    <source>
        <dbReference type="ARBA" id="ARBA00023137"/>
    </source>
</evidence>
<keyword evidence="9" id="KW-0677">Repeat</keyword>
<dbReference type="InterPro" id="IPR009030">
    <property type="entry name" value="Growth_fac_rcpt_cys_sf"/>
</dbReference>
<feature type="domain" description="Fibronectin type-III" evidence="24">
    <location>
        <begin position="833"/>
        <end position="930"/>
    </location>
</feature>
<keyword evidence="3" id="KW-0597">Phosphoprotein</keyword>
<name>A0A8B8G5J3_9HEMI</name>
<evidence type="ECO:0000256" key="7">
    <source>
        <dbReference type="ARBA" id="ARBA00022723"/>
    </source>
</evidence>
<dbReference type="Gene3D" id="1.10.510.10">
    <property type="entry name" value="Transferase(Phosphotransferase) domain 1"/>
    <property type="match status" value="1"/>
</dbReference>
<dbReference type="Pfam" id="PF07714">
    <property type="entry name" value="PK_Tyr_Ser-Thr"/>
    <property type="match status" value="1"/>
</dbReference>
<evidence type="ECO:0000313" key="25">
    <source>
        <dbReference type="Proteomes" id="UP000694846"/>
    </source>
</evidence>
<keyword evidence="13 21" id="KW-1133">Transmembrane helix</keyword>
<dbReference type="GeneID" id="112688808"/>
<feature type="chain" id="PRO_5034795567" description="receptor protein-tyrosine kinase" evidence="22">
    <location>
        <begin position="24"/>
        <end position="1280"/>
    </location>
</feature>
<keyword evidence="6 21" id="KW-0812">Transmembrane</keyword>
<keyword evidence="25" id="KW-1185">Reference proteome</keyword>
<evidence type="ECO:0000256" key="14">
    <source>
        <dbReference type="ARBA" id="ARBA00023136"/>
    </source>
</evidence>
<evidence type="ECO:0000256" key="1">
    <source>
        <dbReference type="ARBA" id="ARBA00004479"/>
    </source>
</evidence>
<keyword evidence="16" id="KW-0675">Receptor</keyword>
<dbReference type="InterPro" id="IPR000719">
    <property type="entry name" value="Prot_kinase_dom"/>
</dbReference>
<evidence type="ECO:0000256" key="21">
    <source>
        <dbReference type="SAM" id="Phobius"/>
    </source>
</evidence>
<dbReference type="Gene3D" id="2.60.40.10">
    <property type="entry name" value="Immunoglobulins"/>
    <property type="match status" value="3"/>
</dbReference>
<evidence type="ECO:0000256" key="22">
    <source>
        <dbReference type="SAM" id="SignalP"/>
    </source>
</evidence>
<dbReference type="Proteomes" id="UP000694846">
    <property type="component" value="Unplaced"/>
</dbReference>
<keyword evidence="8 22" id="KW-0732">Signal</keyword>
<dbReference type="InterPro" id="IPR006211">
    <property type="entry name" value="Furin-like_Cys-rich_dom"/>
</dbReference>
<dbReference type="GO" id="GO:0042593">
    <property type="term" value="P:glucose homeostasis"/>
    <property type="evidence" value="ECO:0007669"/>
    <property type="project" value="TreeGrafter"/>
</dbReference>
<keyword evidence="11" id="KW-0418">Kinase</keyword>
<protein>
    <recommendedName>
        <fullName evidence="2">receptor protein-tyrosine kinase</fullName>
        <ecNumber evidence="2">2.7.10.1</ecNumber>
    </recommendedName>
</protein>
<dbReference type="RefSeq" id="XP_025417970.1">
    <property type="nucleotide sequence ID" value="XM_025562185.1"/>
</dbReference>
<dbReference type="FunFam" id="1.10.510.10:FF:000554">
    <property type="entry name" value="Predicted protein"/>
    <property type="match status" value="1"/>
</dbReference>
<dbReference type="OrthoDB" id="5809444at2759"/>
<feature type="signal peptide" evidence="22">
    <location>
        <begin position="1"/>
        <end position="23"/>
    </location>
</feature>
<evidence type="ECO:0000256" key="2">
    <source>
        <dbReference type="ARBA" id="ARBA00011902"/>
    </source>
</evidence>
<dbReference type="EC" id="2.7.10.1" evidence="2"/>
<evidence type="ECO:0000256" key="3">
    <source>
        <dbReference type="ARBA" id="ARBA00022553"/>
    </source>
</evidence>
<dbReference type="InterPro" id="IPR017441">
    <property type="entry name" value="Protein_kinase_ATP_BS"/>
</dbReference>
<dbReference type="SUPFAM" id="SSF49265">
    <property type="entry name" value="Fibronectin type III"/>
    <property type="match status" value="2"/>
</dbReference>
<dbReference type="PRINTS" id="PR00109">
    <property type="entry name" value="TYRKINASE"/>
</dbReference>
<evidence type="ECO:0000256" key="19">
    <source>
        <dbReference type="ARBA" id="ARBA00051243"/>
    </source>
</evidence>
<dbReference type="InterPro" id="IPR050122">
    <property type="entry name" value="RTK"/>
</dbReference>
<feature type="transmembrane region" description="Helical" evidence="21">
    <location>
        <begin position="937"/>
        <end position="960"/>
    </location>
</feature>
<dbReference type="PROSITE" id="PS00107">
    <property type="entry name" value="PROTEIN_KINASE_ATP"/>
    <property type="match status" value="1"/>
</dbReference>
<dbReference type="GO" id="GO:0051897">
    <property type="term" value="P:positive regulation of phosphatidylinositol 3-kinase/protein kinase B signal transduction"/>
    <property type="evidence" value="ECO:0007669"/>
    <property type="project" value="TreeGrafter"/>
</dbReference>
<evidence type="ECO:0000256" key="6">
    <source>
        <dbReference type="ARBA" id="ARBA00022692"/>
    </source>
</evidence>
<dbReference type="GO" id="GO:0043560">
    <property type="term" value="F:insulin receptor substrate binding"/>
    <property type="evidence" value="ECO:0007669"/>
    <property type="project" value="TreeGrafter"/>
</dbReference>
<keyword evidence="7" id="KW-0479">Metal-binding</keyword>
<proteinExistence type="predicted"/>
<organism evidence="25 26">
    <name type="scientific">Sipha flava</name>
    <name type="common">yellow sugarcane aphid</name>
    <dbReference type="NCBI Taxonomy" id="143950"/>
    <lineage>
        <taxon>Eukaryota</taxon>
        <taxon>Metazoa</taxon>
        <taxon>Ecdysozoa</taxon>
        <taxon>Arthropoda</taxon>
        <taxon>Hexapoda</taxon>
        <taxon>Insecta</taxon>
        <taxon>Pterygota</taxon>
        <taxon>Neoptera</taxon>
        <taxon>Paraneoptera</taxon>
        <taxon>Hemiptera</taxon>
        <taxon>Sternorrhyncha</taxon>
        <taxon>Aphidomorpha</taxon>
        <taxon>Aphidoidea</taxon>
        <taxon>Aphididae</taxon>
        <taxon>Sipha</taxon>
    </lineage>
</organism>
<dbReference type="GO" id="GO:0043410">
    <property type="term" value="P:positive regulation of MAPK cascade"/>
    <property type="evidence" value="ECO:0007669"/>
    <property type="project" value="TreeGrafter"/>
</dbReference>
<dbReference type="PROSITE" id="PS00109">
    <property type="entry name" value="PROTEIN_KINASE_TYR"/>
    <property type="match status" value="1"/>
</dbReference>
<dbReference type="InterPro" id="IPR011009">
    <property type="entry name" value="Kinase-like_dom_sf"/>
</dbReference>
<evidence type="ECO:0000256" key="10">
    <source>
        <dbReference type="ARBA" id="ARBA00022741"/>
    </source>
</evidence>
<keyword evidence="17" id="KW-0325">Glycoprotein</keyword>
<evidence type="ECO:0000259" key="23">
    <source>
        <dbReference type="PROSITE" id="PS50011"/>
    </source>
</evidence>
<comment type="subcellular location">
    <subcellularLocation>
        <location evidence="1">Membrane</location>
        <topology evidence="1">Single-pass type I membrane protein</topology>
    </subcellularLocation>
</comment>
<evidence type="ECO:0000256" key="18">
    <source>
        <dbReference type="ARBA" id="ARBA00023211"/>
    </source>
</evidence>
<dbReference type="PANTHER" id="PTHR24416">
    <property type="entry name" value="TYROSINE-PROTEIN KINASE RECEPTOR"/>
    <property type="match status" value="1"/>
</dbReference>
<keyword evidence="18" id="KW-0464">Manganese</keyword>
<evidence type="ECO:0000256" key="13">
    <source>
        <dbReference type="ARBA" id="ARBA00022989"/>
    </source>
</evidence>
<dbReference type="SMART" id="SM00261">
    <property type="entry name" value="FU"/>
    <property type="match status" value="1"/>
</dbReference>
<keyword evidence="10 20" id="KW-0547">Nucleotide-binding</keyword>
<dbReference type="AlphaFoldDB" id="A0A8B8G5J3"/>
<evidence type="ECO:0000256" key="12">
    <source>
        <dbReference type="ARBA" id="ARBA00022840"/>
    </source>
</evidence>
<keyword evidence="14 21" id="KW-0472">Membrane</keyword>
<evidence type="ECO:0000256" key="9">
    <source>
        <dbReference type="ARBA" id="ARBA00022737"/>
    </source>
</evidence>
<comment type="catalytic activity">
    <reaction evidence="19">
        <text>L-tyrosyl-[protein] + ATP = O-phospho-L-tyrosyl-[protein] + ADP + H(+)</text>
        <dbReference type="Rhea" id="RHEA:10596"/>
        <dbReference type="Rhea" id="RHEA-COMP:10136"/>
        <dbReference type="Rhea" id="RHEA-COMP:20101"/>
        <dbReference type="ChEBI" id="CHEBI:15378"/>
        <dbReference type="ChEBI" id="CHEBI:30616"/>
        <dbReference type="ChEBI" id="CHEBI:46858"/>
        <dbReference type="ChEBI" id="CHEBI:61978"/>
        <dbReference type="ChEBI" id="CHEBI:456216"/>
        <dbReference type="EC" id="2.7.10.1"/>
    </reaction>
</comment>
<evidence type="ECO:0000256" key="20">
    <source>
        <dbReference type="PROSITE-ProRule" id="PRU10141"/>
    </source>
</evidence>
<dbReference type="GO" id="GO:0005899">
    <property type="term" value="C:insulin receptor complex"/>
    <property type="evidence" value="ECO:0007669"/>
    <property type="project" value="TreeGrafter"/>
</dbReference>
<evidence type="ECO:0000256" key="5">
    <source>
        <dbReference type="ARBA" id="ARBA00022685"/>
    </source>
</evidence>
<dbReference type="SUPFAM" id="SSF56112">
    <property type="entry name" value="Protein kinase-like (PK-like)"/>
    <property type="match status" value="1"/>
</dbReference>
<feature type="domain" description="Protein kinase" evidence="23">
    <location>
        <begin position="995"/>
        <end position="1258"/>
    </location>
</feature>
<keyword evidence="15" id="KW-0829">Tyrosine-protein kinase</keyword>
<evidence type="ECO:0000313" key="26">
    <source>
        <dbReference type="RefSeq" id="XP_025417970.1"/>
    </source>
</evidence>
<dbReference type="SMART" id="SM00219">
    <property type="entry name" value="TyrKc"/>
    <property type="match status" value="1"/>
</dbReference>
<dbReference type="InterPro" id="IPR000494">
    <property type="entry name" value="Rcpt_L-dom"/>
</dbReference>
<accession>A0A8B8G5J3</accession>
<evidence type="ECO:0000256" key="17">
    <source>
        <dbReference type="ARBA" id="ARBA00023180"/>
    </source>
</evidence>
<evidence type="ECO:0000256" key="11">
    <source>
        <dbReference type="ARBA" id="ARBA00022777"/>
    </source>
</evidence>
<dbReference type="GO" id="GO:0005524">
    <property type="term" value="F:ATP binding"/>
    <property type="evidence" value="ECO:0007669"/>
    <property type="project" value="UniProtKB-UniRule"/>
</dbReference>
<evidence type="ECO:0000256" key="4">
    <source>
        <dbReference type="ARBA" id="ARBA00022679"/>
    </source>
</evidence>
<dbReference type="SUPFAM" id="SSF57184">
    <property type="entry name" value="Growth factor receptor domain"/>
    <property type="match status" value="1"/>
</dbReference>
<dbReference type="Gene3D" id="3.30.200.20">
    <property type="entry name" value="Phosphorylase Kinase, domain 1"/>
    <property type="match status" value="1"/>
</dbReference>
<dbReference type="SUPFAM" id="SSF52058">
    <property type="entry name" value="L domain-like"/>
    <property type="match status" value="2"/>
</dbReference>
<dbReference type="InterPro" id="IPR001245">
    <property type="entry name" value="Ser-Thr/Tyr_kinase_cat_dom"/>
</dbReference>
<dbReference type="Gene3D" id="3.80.20.20">
    <property type="entry name" value="Receptor L-domain"/>
    <property type="match status" value="2"/>
</dbReference>
<evidence type="ECO:0000256" key="8">
    <source>
        <dbReference type="ARBA" id="ARBA00022729"/>
    </source>
</evidence>
<gene>
    <name evidence="26" type="primary">LOC112688808</name>
</gene>
<dbReference type="CDD" id="cd00064">
    <property type="entry name" value="FU"/>
    <property type="match status" value="1"/>
</dbReference>
<dbReference type="Pfam" id="PF00757">
    <property type="entry name" value="Furin-like"/>
    <property type="match status" value="1"/>
</dbReference>
<dbReference type="InterPro" id="IPR036941">
    <property type="entry name" value="Rcpt_L-dom_sf"/>
</dbReference>
<dbReference type="GO" id="GO:0030424">
    <property type="term" value="C:axon"/>
    <property type="evidence" value="ECO:0007669"/>
    <property type="project" value="TreeGrafter"/>
</dbReference>